<dbReference type="Proteomes" id="UP000245622">
    <property type="component" value="Chromosome 1"/>
</dbReference>
<sequence length="179" mass="20362">MYLPSKITNILSKITKSYTVKYTNGKIESVFINEKDVTIQASNKGYCIYLKGGPIYLNDLKSIEPLLVKMNVLNNNDKIKNNQSIKDELIDIFSKNKDTFSVKYSGACIVSLNLENPKLVISKTSVGYSLNVNNENISINNVVSLKKLLTRMNVIKPLKKKNIKKDVYDCRFEQLMLDI</sequence>
<name>A0A1V1I0C4_9FIRM</name>
<proteinExistence type="predicted"/>
<protein>
    <submittedName>
        <fullName evidence="1">Uncharacterized protein</fullName>
    </submittedName>
</protein>
<dbReference type="GeneID" id="82205120"/>
<dbReference type="AlphaFoldDB" id="A0A1V1I0C4"/>
<dbReference type="KEGG" id="ril:CRIB_941"/>
<gene>
    <name evidence="1" type="ORF">CRIB_941</name>
</gene>
<organism evidence="1 2">
    <name type="scientific">Romboutsia ilealis</name>
    <dbReference type="NCBI Taxonomy" id="1115758"/>
    <lineage>
        <taxon>Bacteria</taxon>
        <taxon>Bacillati</taxon>
        <taxon>Bacillota</taxon>
        <taxon>Clostridia</taxon>
        <taxon>Peptostreptococcales</taxon>
        <taxon>Peptostreptococcaceae</taxon>
        <taxon>Romboutsia</taxon>
    </lineage>
</organism>
<accession>A0A1V1I0C4</accession>
<dbReference type="EMBL" id="LN555523">
    <property type="protein sequence ID" value="CED93692.1"/>
    <property type="molecule type" value="Genomic_DNA"/>
</dbReference>
<evidence type="ECO:0000313" key="2">
    <source>
        <dbReference type="Proteomes" id="UP000245622"/>
    </source>
</evidence>
<dbReference type="RefSeq" id="WP_180703388.1">
    <property type="nucleotide sequence ID" value="NZ_LN555523.1"/>
</dbReference>
<evidence type="ECO:0000313" key="1">
    <source>
        <dbReference type="EMBL" id="CED93692.1"/>
    </source>
</evidence>
<keyword evidence="2" id="KW-1185">Reference proteome</keyword>
<reference evidence="1 2" key="1">
    <citation type="submission" date="2014-04" db="EMBL/GenBank/DDBJ databases">
        <authorList>
            <person name="Hornung B.V."/>
        </authorList>
    </citation>
    <scope>NUCLEOTIDE SEQUENCE [LARGE SCALE GENOMIC DNA]</scope>
    <source>
        <strain evidence="1 2">CRIB</strain>
    </source>
</reference>